<dbReference type="InterPro" id="IPR022742">
    <property type="entry name" value="Hydrolase_4"/>
</dbReference>
<dbReference type="Proteomes" id="UP000276899">
    <property type="component" value="Chromosome"/>
</dbReference>
<dbReference type="InterPro" id="IPR050228">
    <property type="entry name" value="Carboxylesterase_BioH"/>
</dbReference>
<dbReference type="InterPro" id="IPR029058">
    <property type="entry name" value="AB_hydrolase_fold"/>
</dbReference>
<evidence type="ECO:0000259" key="1">
    <source>
        <dbReference type="Pfam" id="PF12146"/>
    </source>
</evidence>
<evidence type="ECO:0000313" key="2">
    <source>
        <dbReference type="EMBL" id="VEG73971.1"/>
    </source>
</evidence>
<reference evidence="2 3" key="1">
    <citation type="submission" date="2018-12" db="EMBL/GenBank/DDBJ databases">
        <authorList>
            <consortium name="Pathogen Informatics"/>
        </authorList>
    </citation>
    <scope>NUCLEOTIDE SEQUENCE [LARGE SCALE GENOMIC DNA]</scope>
    <source>
        <strain evidence="2 3">NCTC11923</strain>
    </source>
</reference>
<dbReference type="SUPFAM" id="SSF53474">
    <property type="entry name" value="alpha/beta-Hydrolases"/>
    <property type="match status" value="1"/>
</dbReference>
<dbReference type="PANTHER" id="PTHR43194:SF2">
    <property type="entry name" value="PEROXISOMAL MEMBRANE PROTEIN LPX1"/>
    <property type="match status" value="1"/>
</dbReference>
<dbReference type="RefSeq" id="WP_026426293.1">
    <property type="nucleotide sequence ID" value="NZ_LR134363.1"/>
</dbReference>
<keyword evidence="3" id="KW-1185">Reference proteome</keyword>
<gene>
    <name evidence="2" type="primary">ybfF</name>
    <name evidence="2" type="ORF">NCTC11923_00588</name>
</gene>
<accession>A0A448KAK9</accession>
<keyword evidence="2" id="KW-0378">Hydrolase</keyword>
<sequence length="269" mass="27758">MSSLARIIAGPDRAPTLVLLHGITGSAISLAGAIDHWVGRGLRVVAVDARGHGLSPRWSPEQIERAGEVLVEDLVEVLEGLGPAGRSAPPGVGPVVIGHSMGAATAMVVAGRRPDLMAGVVLEDPALYGTRSPEELVARGAARERARAAEAADPAGSLARSTALPTEILPGVWAAQRTDPALLRSGVVCPEVPWRQAVEEMGVPALLVTGDGQGARVGPQGLEVMAGLNPRLEGVVIPGAGHQVRRFAPEAFYAAVDAWLERLGVAASR</sequence>
<dbReference type="STRING" id="1278298.GCA_000428685_00111"/>
<dbReference type="EC" id="3.1.-.-" evidence="2"/>
<evidence type="ECO:0000313" key="3">
    <source>
        <dbReference type="Proteomes" id="UP000276899"/>
    </source>
</evidence>
<dbReference type="GO" id="GO:0016787">
    <property type="term" value="F:hydrolase activity"/>
    <property type="evidence" value="ECO:0007669"/>
    <property type="project" value="UniProtKB-KW"/>
</dbReference>
<name>A0A448KAK9_9ACTO</name>
<dbReference type="Pfam" id="PF12146">
    <property type="entry name" value="Hydrolase_4"/>
    <property type="match status" value="1"/>
</dbReference>
<protein>
    <submittedName>
        <fullName evidence="2">Esterase ybfF</fullName>
        <ecNumber evidence="2">3.1.-.-</ecNumber>
    </submittedName>
</protein>
<organism evidence="2 3">
    <name type="scientific">Actinomyces slackii</name>
    <dbReference type="NCBI Taxonomy" id="52774"/>
    <lineage>
        <taxon>Bacteria</taxon>
        <taxon>Bacillati</taxon>
        <taxon>Actinomycetota</taxon>
        <taxon>Actinomycetes</taxon>
        <taxon>Actinomycetales</taxon>
        <taxon>Actinomycetaceae</taxon>
        <taxon>Actinomyces</taxon>
    </lineage>
</organism>
<dbReference type="KEGG" id="asla:NCTC11923_00588"/>
<dbReference type="Gene3D" id="3.40.50.1820">
    <property type="entry name" value="alpha/beta hydrolase"/>
    <property type="match status" value="1"/>
</dbReference>
<dbReference type="AlphaFoldDB" id="A0A448KAK9"/>
<feature type="domain" description="Serine aminopeptidase S33" evidence="1">
    <location>
        <begin position="16"/>
        <end position="142"/>
    </location>
</feature>
<dbReference type="PANTHER" id="PTHR43194">
    <property type="entry name" value="HYDROLASE ALPHA/BETA FOLD FAMILY"/>
    <property type="match status" value="1"/>
</dbReference>
<proteinExistence type="predicted"/>
<dbReference type="EMBL" id="LR134363">
    <property type="protein sequence ID" value="VEG73971.1"/>
    <property type="molecule type" value="Genomic_DNA"/>
</dbReference>